<dbReference type="STRING" id="157652.A0A371HI61"/>
<protein>
    <submittedName>
        <fullName evidence="3">Serine/threonine-protein kinase HT1</fullName>
    </submittedName>
</protein>
<feature type="compositionally biased region" description="Basic and acidic residues" evidence="1">
    <location>
        <begin position="121"/>
        <end position="132"/>
    </location>
</feature>
<dbReference type="InterPro" id="IPR000719">
    <property type="entry name" value="Prot_kinase_dom"/>
</dbReference>
<proteinExistence type="predicted"/>
<evidence type="ECO:0000313" key="3">
    <source>
        <dbReference type="EMBL" id="RDY02394.1"/>
    </source>
</evidence>
<evidence type="ECO:0000313" key="4">
    <source>
        <dbReference type="Proteomes" id="UP000257109"/>
    </source>
</evidence>
<dbReference type="Proteomes" id="UP000257109">
    <property type="component" value="Unassembled WGS sequence"/>
</dbReference>
<evidence type="ECO:0000256" key="1">
    <source>
        <dbReference type="SAM" id="MobiDB-lite"/>
    </source>
</evidence>
<dbReference type="Pfam" id="PF07714">
    <property type="entry name" value="PK_Tyr_Ser-Thr"/>
    <property type="match status" value="1"/>
</dbReference>
<dbReference type="InterPro" id="IPR051681">
    <property type="entry name" value="Ser/Thr_Kinases-Pseudokinases"/>
</dbReference>
<dbReference type="PANTHER" id="PTHR44329:SF73">
    <property type="entry name" value="OS01G0201200 PROTEIN"/>
    <property type="match status" value="1"/>
</dbReference>
<accession>A0A371HI61</accession>
<gene>
    <name evidence="3" type="primary">HT1</name>
    <name evidence="3" type="ORF">CR513_14154</name>
</gene>
<dbReference type="OrthoDB" id="4062651at2759"/>
<reference evidence="3" key="1">
    <citation type="submission" date="2018-05" db="EMBL/GenBank/DDBJ databases">
        <title>Draft genome of Mucuna pruriens seed.</title>
        <authorList>
            <person name="Nnadi N.E."/>
            <person name="Vos R."/>
            <person name="Hasami M.H."/>
            <person name="Devisetty U.K."/>
            <person name="Aguiy J.C."/>
        </authorList>
    </citation>
    <scope>NUCLEOTIDE SEQUENCE [LARGE SCALE GENOMIC DNA]</scope>
    <source>
        <strain evidence="3">JCA_2017</strain>
    </source>
</reference>
<feature type="region of interest" description="Disordered" evidence="1">
    <location>
        <begin position="97"/>
        <end position="150"/>
    </location>
</feature>
<dbReference type="Gene3D" id="3.30.200.20">
    <property type="entry name" value="Phosphorylase Kinase, domain 1"/>
    <property type="match status" value="1"/>
</dbReference>
<dbReference type="PROSITE" id="PS00108">
    <property type="entry name" value="PROTEIN_KINASE_ST"/>
    <property type="match status" value="1"/>
</dbReference>
<dbReference type="SMART" id="SM00220">
    <property type="entry name" value="S_TKc"/>
    <property type="match status" value="1"/>
</dbReference>
<keyword evidence="3" id="KW-0418">Kinase</keyword>
<dbReference type="InterPro" id="IPR011009">
    <property type="entry name" value="Kinase-like_dom_sf"/>
</dbReference>
<dbReference type="PROSITE" id="PS50011">
    <property type="entry name" value="PROTEIN_KINASE_DOM"/>
    <property type="match status" value="1"/>
</dbReference>
<dbReference type="PRINTS" id="PR00109">
    <property type="entry name" value="TYRKINASE"/>
</dbReference>
<dbReference type="FunFam" id="1.10.510.10:FF:000316">
    <property type="entry name" value="serine/threonine-protein kinase HT1"/>
    <property type="match status" value="1"/>
</dbReference>
<keyword evidence="4" id="KW-1185">Reference proteome</keyword>
<evidence type="ECO:0000259" key="2">
    <source>
        <dbReference type="PROSITE" id="PS50011"/>
    </source>
</evidence>
<dbReference type="GO" id="GO:0005524">
    <property type="term" value="F:ATP binding"/>
    <property type="evidence" value="ECO:0007669"/>
    <property type="project" value="InterPro"/>
</dbReference>
<dbReference type="SUPFAM" id="SSF56112">
    <property type="entry name" value="Protein kinase-like (PK-like)"/>
    <property type="match status" value="1"/>
</dbReference>
<dbReference type="EMBL" id="QJKJ01002544">
    <property type="protein sequence ID" value="RDY02394.1"/>
    <property type="molecule type" value="Genomic_DNA"/>
</dbReference>
<name>A0A371HI61_MUCPR</name>
<dbReference type="CDD" id="cd13999">
    <property type="entry name" value="STKc_MAP3K-like"/>
    <property type="match status" value="1"/>
</dbReference>
<dbReference type="Gene3D" id="1.10.510.10">
    <property type="entry name" value="Transferase(Phosphotransferase) domain 1"/>
    <property type="match status" value="1"/>
</dbReference>
<comment type="caution">
    <text evidence="3">The sequence shown here is derived from an EMBL/GenBank/DDBJ whole genome shotgun (WGS) entry which is preliminary data.</text>
</comment>
<dbReference type="InterPro" id="IPR001245">
    <property type="entry name" value="Ser-Thr/Tyr_kinase_cat_dom"/>
</dbReference>
<dbReference type="AlphaFoldDB" id="A0A371HI61"/>
<sequence length="484" mass="55051">MELGQGGGVLWTQDLNSKEGIVDNKMGEDTNSWIRRTKFSHTVCHRLDPSRLGSIPLCIQPEQKSKAASQVRRNPITNKQRSLSPLPETFLSEAFREARHEQKRFSTPNPRREKRIMGKLLNKDSREVKESSSKSPPRSMKPKQGKDSAWTKFLDNGGGKITAVETAEEWNVDMSQLFFGLKFAHGAHSRLYHGVYKDEAVAVKIIMEPEDDDSGALASKLEKQFIREVTLLSRLHHQNVIKVFSAACRKPPVYCIITEYLAEGSLRAYLHKLEHRTVSLQKLIAFALDIARGMEYIHSQGVIHRDLKPENVLINENYHLKIADFGIACEEASCDLLADDPGTYRWMAPEMIKRKSYGRKVDVYSFGLILWEMLTGSIPYEDMNPIQAAFAVVNKNSRPIIRSNCPPAMRALIEQCWCLQPDKRPEFWQIVKVLEQFESSLARDGSLSLVPTPCWDHKKGLLHWIQKLGPVHQNSGPVPKPKFT</sequence>
<feature type="domain" description="Protein kinase" evidence="2">
    <location>
        <begin position="177"/>
        <end position="438"/>
    </location>
</feature>
<dbReference type="InterPro" id="IPR008271">
    <property type="entry name" value="Ser/Thr_kinase_AS"/>
</dbReference>
<dbReference type="GO" id="GO:0004674">
    <property type="term" value="F:protein serine/threonine kinase activity"/>
    <property type="evidence" value="ECO:0007669"/>
    <property type="project" value="TreeGrafter"/>
</dbReference>
<feature type="non-terminal residue" evidence="3">
    <location>
        <position position="1"/>
    </location>
</feature>
<organism evidence="3 4">
    <name type="scientific">Mucuna pruriens</name>
    <name type="common">Velvet bean</name>
    <name type="synonym">Dolichos pruriens</name>
    <dbReference type="NCBI Taxonomy" id="157652"/>
    <lineage>
        <taxon>Eukaryota</taxon>
        <taxon>Viridiplantae</taxon>
        <taxon>Streptophyta</taxon>
        <taxon>Embryophyta</taxon>
        <taxon>Tracheophyta</taxon>
        <taxon>Spermatophyta</taxon>
        <taxon>Magnoliopsida</taxon>
        <taxon>eudicotyledons</taxon>
        <taxon>Gunneridae</taxon>
        <taxon>Pentapetalae</taxon>
        <taxon>rosids</taxon>
        <taxon>fabids</taxon>
        <taxon>Fabales</taxon>
        <taxon>Fabaceae</taxon>
        <taxon>Papilionoideae</taxon>
        <taxon>50 kb inversion clade</taxon>
        <taxon>NPAAA clade</taxon>
        <taxon>indigoferoid/millettioid clade</taxon>
        <taxon>Phaseoleae</taxon>
        <taxon>Mucuna</taxon>
    </lineage>
</organism>
<dbReference type="PANTHER" id="PTHR44329">
    <property type="entry name" value="SERINE/THREONINE-PROTEIN KINASE TNNI3K-RELATED"/>
    <property type="match status" value="1"/>
</dbReference>
<keyword evidence="3" id="KW-0808">Transferase</keyword>